<gene>
    <name evidence="1" type="ORF">GH714_040375</name>
</gene>
<name>A0A6A6MPX8_HEVBR</name>
<protein>
    <submittedName>
        <fullName evidence="1">Uncharacterized protein</fullName>
    </submittedName>
</protein>
<comment type="caution">
    <text evidence="1">The sequence shown here is derived from an EMBL/GenBank/DDBJ whole genome shotgun (WGS) entry which is preliminary data.</text>
</comment>
<proteinExistence type="predicted"/>
<dbReference type="AlphaFoldDB" id="A0A6A6MPX8"/>
<evidence type="ECO:0000313" key="2">
    <source>
        <dbReference type="Proteomes" id="UP000467840"/>
    </source>
</evidence>
<sequence>MALDSFGSQVPIAPQVPLMVPQVSPISSGVPRLSATSSTLRIHTPPAFPMPSANLFSYATVGSLSCTVATPSTAIAQRVAPYKKWNSTPS</sequence>
<dbReference type="Proteomes" id="UP000467840">
    <property type="component" value="Chromosome 15"/>
</dbReference>
<evidence type="ECO:0000313" key="1">
    <source>
        <dbReference type="EMBL" id="KAF2315831.1"/>
    </source>
</evidence>
<keyword evidence="2" id="KW-1185">Reference proteome</keyword>
<reference evidence="1 2" key="1">
    <citation type="journal article" date="2020" name="Mol. Plant">
        <title>The Chromosome-Based Rubber Tree Genome Provides New Insights into Spurge Genome Evolution and Rubber Biosynthesis.</title>
        <authorList>
            <person name="Liu J."/>
            <person name="Shi C."/>
            <person name="Shi C.C."/>
            <person name="Li W."/>
            <person name="Zhang Q.J."/>
            <person name="Zhang Y."/>
            <person name="Li K."/>
            <person name="Lu H.F."/>
            <person name="Shi C."/>
            <person name="Zhu S.T."/>
            <person name="Xiao Z.Y."/>
            <person name="Nan H."/>
            <person name="Yue Y."/>
            <person name="Zhu X.G."/>
            <person name="Wu Y."/>
            <person name="Hong X.N."/>
            <person name="Fan G.Y."/>
            <person name="Tong Y."/>
            <person name="Zhang D."/>
            <person name="Mao C.L."/>
            <person name="Liu Y.L."/>
            <person name="Hao S.J."/>
            <person name="Liu W.Q."/>
            <person name="Lv M.Q."/>
            <person name="Zhang H.B."/>
            <person name="Liu Y."/>
            <person name="Hu-Tang G.R."/>
            <person name="Wang J.P."/>
            <person name="Wang J.H."/>
            <person name="Sun Y.H."/>
            <person name="Ni S.B."/>
            <person name="Chen W.B."/>
            <person name="Zhang X.C."/>
            <person name="Jiao Y.N."/>
            <person name="Eichler E.E."/>
            <person name="Li G.H."/>
            <person name="Liu X."/>
            <person name="Gao L.Z."/>
        </authorList>
    </citation>
    <scope>NUCLEOTIDE SEQUENCE [LARGE SCALE GENOMIC DNA]</scope>
    <source>
        <strain evidence="2">cv. GT1</strain>
        <tissue evidence="1">Leaf</tissue>
    </source>
</reference>
<dbReference type="EMBL" id="JAAGAX010000005">
    <property type="protein sequence ID" value="KAF2315831.1"/>
    <property type="molecule type" value="Genomic_DNA"/>
</dbReference>
<organism evidence="1 2">
    <name type="scientific">Hevea brasiliensis</name>
    <name type="common">Para rubber tree</name>
    <name type="synonym">Siphonia brasiliensis</name>
    <dbReference type="NCBI Taxonomy" id="3981"/>
    <lineage>
        <taxon>Eukaryota</taxon>
        <taxon>Viridiplantae</taxon>
        <taxon>Streptophyta</taxon>
        <taxon>Embryophyta</taxon>
        <taxon>Tracheophyta</taxon>
        <taxon>Spermatophyta</taxon>
        <taxon>Magnoliopsida</taxon>
        <taxon>eudicotyledons</taxon>
        <taxon>Gunneridae</taxon>
        <taxon>Pentapetalae</taxon>
        <taxon>rosids</taxon>
        <taxon>fabids</taxon>
        <taxon>Malpighiales</taxon>
        <taxon>Euphorbiaceae</taxon>
        <taxon>Crotonoideae</taxon>
        <taxon>Micrandreae</taxon>
        <taxon>Hevea</taxon>
    </lineage>
</organism>
<accession>A0A6A6MPX8</accession>